<dbReference type="Proteomes" id="UP000807353">
    <property type="component" value="Unassembled WGS sequence"/>
</dbReference>
<proteinExistence type="predicted"/>
<comment type="caution">
    <text evidence="1">The sequence shown here is derived from an EMBL/GenBank/DDBJ whole genome shotgun (WGS) entry which is preliminary data.</text>
</comment>
<dbReference type="PANTHER" id="PTHR45957:SF1">
    <property type="entry name" value="ANAPHASE-PROMOTING COMPLEX SUBUNIT 2"/>
    <property type="match status" value="1"/>
</dbReference>
<dbReference type="OrthoDB" id="5581181at2759"/>
<name>A0A9P5XUN6_9AGAR</name>
<keyword evidence="2" id="KW-1185">Reference proteome</keyword>
<organism evidence="1 2">
    <name type="scientific">Collybia nuda</name>
    <dbReference type="NCBI Taxonomy" id="64659"/>
    <lineage>
        <taxon>Eukaryota</taxon>
        <taxon>Fungi</taxon>
        <taxon>Dikarya</taxon>
        <taxon>Basidiomycota</taxon>
        <taxon>Agaricomycotina</taxon>
        <taxon>Agaricomycetes</taxon>
        <taxon>Agaricomycetidae</taxon>
        <taxon>Agaricales</taxon>
        <taxon>Tricholomatineae</taxon>
        <taxon>Clitocybaceae</taxon>
        <taxon>Collybia</taxon>
    </lineage>
</organism>
<evidence type="ECO:0000313" key="2">
    <source>
        <dbReference type="Proteomes" id="UP000807353"/>
    </source>
</evidence>
<protein>
    <recommendedName>
        <fullName evidence="3">Cullin family profile domain-containing protein</fullName>
    </recommendedName>
</protein>
<sequence>MTRRLQEQYAQEFAVFKPDKKLRWLPHLGTVHLELQLEDWVIDIDVPPLEAAFIELFSSKRVGSVDRSAALKALLTWVDLGVLKEDIEGTFRLLEVTEEPSAGPSEHARNGRFLITRQNIRCENFNGIHLHIQTDISAIVVLHIFI</sequence>
<reference evidence="1" key="1">
    <citation type="submission" date="2020-11" db="EMBL/GenBank/DDBJ databases">
        <authorList>
            <consortium name="DOE Joint Genome Institute"/>
            <person name="Ahrendt S."/>
            <person name="Riley R."/>
            <person name="Andreopoulos W."/>
            <person name="Labutti K."/>
            <person name="Pangilinan J."/>
            <person name="Ruiz-Duenas F.J."/>
            <person name="Barrasa J.M."/>
            <person name="Sanchez-Garcia M."/>
            <person name="Camarero S."/>
            <person name="Miyauchi S."/>
            <person name="Serrano A."/>
            <person name="Linde D."/>
            <person name="Babiker R."/>
            <person name="Drula E."/>
            <person name="Ayuso-Fernandez I."/>
            <person name="Pacheco R."/>
            <person name="Padilla G."/>
            <person name="Ferreira P."/>
            <person name="Barriuso J."/>
            <person name="Kellner H."/>
            <person name="Castanera R."/>
            <person name="Alfaro M."/>
            <person name="Ramirez L."/>
            <person name="Pisabarro A.G."/>
            <person name="Kuo A."/>
            <person name="Tritt A."/>
            <person name="Lipzen A."/>
            <person name="He G."/>
            <person name="Yan M."/>
            <person name="Ng V."/>
            <person name="Cullen D."/>
            <person name="Martin F."/>
            <person name="Rosso M.-N."/>
            <person name="Henrissat B."/>
            <person name="Hibbett D."/>
            <person name="Martinez A.T."/>
            <person name="Grigoriev I.V."/>
        </authorList>
    </citation>
    <scope>NUCLEOTIDE SEQUENCE</scope>
    <source>
        <strain evidence="1">CBS 247.69</strain>
    </source>
</reference>
<gene>
    <name evidence="1" type="ORF">BDZ94DRAFT_1176426</name>
</gene>
<dbReference type="InterPro" id="IPR044554">
    <property type="entry name" value="ANAPC2"/>
</dbReference>
<dbReference type="InterPro" id="IPR036317">
    <property type="entry name" value="Cullin_homology_sf"/>
</dbReference>
<dbReference type="AlphaFoldDB" id="A0A9P5XUN6"/>
<dbReference type="SUPFAM" id="SSF75632">
    <property type="entry name" value="Cullin homology domain"/>
    <property type="match status" value="1"/>
</dbReference>
<accession>A0A9P5XUN6</accession>
<dbReference type="Gene3D" id="3.30.230.130">
    <property type="entry name" value="Cullin, Chain C, Domain 2"/>
    <property type="match status" value="1"/>
</dbReference>
<dbReference type="GO" id="GO:0007091">
    <property type="term" value="P:metaphase/anaphase transition of mitotic cell cycle"/>
    <property type="evidence" value="ECO:0007669"/>
    <property type="project" value="TreeGrafter"/>
</dbReference>
<dbReference type="PANTHER" id="PTHR45957">
    <property type="entry name" value="ANAPHASE-PROMOTING COMPLEX SUBUNIT 2"/>
    <property type="match status" value="1"/>
</dbReference>
<evidence type="ECO:0000313" key="1">
    <source>
        <dbReference type="EMBL" id="KAF9457049.1"/>
    </source>
</evidence>
<dbReference type="GO" id="GO:0005680">
    <property type="term" value="C:anaphase-promoting complex"/>
    <property type="evidence" value="ECO:0007669"/>
    <property type="project" value="TreeGrafter"/>
</dbReference>
<evidence type="ECO:0008006" key="3">
    <source>
        <dbReference type="Google" id="ProtNLM"/>
    </source>
</evidence>
<dbReference type="GO" id="GO:0070979">
    <property type="term" value="P:protein K11-linked ubiquitination"/>
    <property type="evidence" value="ECO:0007669"/>
    <property type="project" value="TreeGrafter"/>
</dbReference>
<dbReference type="EMBL" id="MU150389">
    <property type="protein sequence ID" value="KAF9457049.1"/>
    <property type="molecule type" value="Genomic_DNA"/>
</dbReference>